<gene>
    <name evidence="2" type="ORF">EB796_006571</name>
</gene>
<protein>
    <submittedName>
        <fullName evidence="2">Uncharacterized protein</fullName>
    </submittedName>
</protein>
<organism evidence="2 3">
    <name type="scientific">Bugula neritina</name>
    <name type="common">Brown bryozoan</name>
    <name type="synonym">Sertularia neritina</name>
    <dbReference type="NCBI Taxonomy" id="10212"/>
    <lineage>
        <taxon>Eukaryota</taxon>
        <taxon>Metazoa</taxon>
        <taxon>Spiralia</taxon>
        <taxon>Lophotrochozoa</taxon>
        <taxon>Bryozoa</taxon>
        <taxon>Gymnolaemata</taxon>
        <taxon>Cheilostomatida</taxon>
        <taxon>Flustrina</taxon>
        <taxon>Buguloidea</taxon>
        <taxon>Bugulidae</taxon>
        <taxon>Bugula</taxon>
    </lineage>
</organism>
<comment type="caution">
    <text evidence="2">The sequence shown here is derived from an EMBL/GenBank/DDBJ whole genome shotgun (WGS) entry which is preliminary data.</text>
</comment>
<dbReference type="AlphaFoldDB" id="A0A7J7KAB2"/>
<evidence type="ECO:0000313" key="2">
    <source>
        <dbReference type="EMBL" id="KAF6035115.1"/>
    </source>
</evidence>
<sequence>MHLEYEKELSTDKEKMYSIYYTPLLLGALLLAMSTATCIACSMAKRSLQRSEMDYREFRKEDDVEFANASTF</sequence>
<reference evidence="2" key="1">
    <citation type="submission" date="2020-06" db="EMBL/GenBank/DDBJ databases">
        <title>Draft genome of Bugula neritina, a colonial animal packing powerful symbionts and potential medicines.</title>
        <authorList>
            <person name="Rayko M."/>
        </authorList>
    </citation>
    <scope>NUCLEOTIDE SEQUENCE [LARGE SCALE GENOMIC DNA]</scope>
    <source>
        <strain evidence="2">Kwan_BN1</strain>
    </source>
</reference>
<dbReference type="EMBL" id="VXIV02000933">
    <property type="protein sequence ID" value="KAF6035115.1"/>
    <property type="molecule type" value="Genomic_DNA"/>
</dbReference>
<evidence type="ECO:0000313" key="3">
    <source>
        <dbReference type="Proteomes" id="UP000593567"/>
    </source>
</evidence>
<dbReference type="Proteomes" id="UP000593567">
    <property type="component" value="Unassembled WGS sequence"/>
</dbReference>
<evidence type="ECO:0000256" key="1">
    <source>
        <dbReference type="SAM" id="Phobius"/>
    </source>
</evidence>
<keyword evidence="1" id="KW-0812">Transmembrane</keyword>
<name>A0A7J7KAB2_BUGNE</name>
<keyword evidence="1" id="KW-0472">Membrane</keyword>
<keyword evidence="3" id="KW-1185">Reference proteome</keyword>
<feature type="transmembrane region" description="Helical" evidence="1">
    <location>
        <begin position="20"/>
        <end position="44"/>
    </location>
</feature>
<proteinExistence type="predicted"/>
<accession>A0A7J7KAB2</accession>
<keyword evidence="1" id="KW-1133">Transmembrane helix</keyword>